<evidence type="ECO:0000313" key="2">
    <source>
        <dbReference type="Proteomes" id="UP001062776"/>
    </source>
</evidence>
<keyword evidence="2" id="KW-1185">Reference proteome</keyword>
<proteinExistence type="predicted"/>
<protein>
    <submittedName>
        <fullName evidence="1">Uncharacterized protein</fullName>
    </submittedName>
</protein>
<reference evidence="1" key="1">
    <citation type="submission" date="2013-04" db="EMBL/GenBank/DDBJ databases">
        <title>The genome sequencing project of 58 acetic acid bacteria.</title>
        <authorList>
            <person name="Okamoto-Kainuma A."/>
            <person name="Ishikawa M."/>
            <person name="Umino S."/>
            <person name="Koizumi Y."/>
            <person name="Shiwa Y."/>
            <person name="Yoshikawa H."/>
            <person name="Matsutani M."/>
            <person name="Matsushita K."/>
        </authorList>
    </citation>
    <scope>NUCLEOTIDE SEQUENCE</scope>
    <source>
        <strain evidence="1">NRIC 0535</strain>
    </source>
</reference>
<dbReference type="EMBL" id="BAPV01000010">
    <property type="protein sequence ID" value="GBQ88331.1"/>
    <property type="molecule type" value="Genomic_DNA"/>
</dbReference>
<name>A0ABQ0Q2K6_9PROT</name>
<gene>
    <name evidence="1" type="ORF">AA0535_1517</name>
</gene>
<accession>A0ABQ0Q2K6</accession>
<dbReference type="RefSeq" id="WP_264815352.1">
    <property type="nucleotide sequence ID" value="NZ_BAPV01000010.1"/>
</dbReference>
<evidence type="ECO:0000313" key="1">
    <source>
        <dbReference type="EMBL" id="GBQ88331.1"/>
    </source>
</evidence>
<comment type="caution">
    <text evidence="1">The sequence shown here is derived from an EMBL/GenBank/DDBJ whole genome shotgun (WGS) entry which is preliminary data.</text>
</comment>
<sequence length="167" mass="18943">MTKLAPAIMDCSPTPERLRRGRFKKAGEALVVWSTVAWLYEAGDVGDDEVAAARRWRAEYDYAELGTIETNDRGRQVEKGDLHTWMLGRGKCAQRLRVLREILGPSLYSRIDMMLVREMSFPDIARMVFPEGTRAQARTKAAAQCALALERLAECYKNKKLASYDLL</sequence>
<dbReference type="Proteomes" id="UP001062776">
    <property type="component" value="Unassembled WGS sequence"/>
</dbReference>
<organism evidence="1 2">
    <name type="scientific">Asaia krungthepensis NRIC 0535</name>
    <dbReference type="NCBI Taxonomy" id="1307925"/>
    <lineage>
        <taxon>Bacteria</taxon>
        <taxon>Pseudomonadati</taxon>
        <taxon>Pseudomonadota</taxon>
        <taxon>Alphaproteobacteria</taxon>
        <taxon>Acetobacterales</taxon>
        <taxon>Acetobacteraceae</taxon>
        <taxon>Asaia</taxon>
    </lineage>
</organism>